<name>A0AA38HKA6_9CUCU</name>
<organism evidence="3 4">
    <name type="scientific">Zophobas morio</name>
    <dbReference type="NCBI Taxonomy" id="2755281"/>
    <lineage>
        <taxon>Eukaryota</taxon>
        <taxon>Metazoa</taxon>
        <taxon>Ecdysozoa</taxon>
        <taxon>Arthropoda</taxon>
        <taxon>Hexapoda</taxon>
        <taxon>Insecta</taxon>
        <taxon>Pterygota</taxon>
        <taxon>Neoptera</taxon>
        <taxon>Endopterygota</taxon>
        <taxon>Coleoptera</taxon>
        <taxon>Polyphaga</taxon>
        <taxon>Cucujiformia</taxon>
        <taxon>Tenebrionidae</taxon>
        <taxon>Zophobas</taxon>
    </lineage>
</organism>
<feature type="signal peptide" evidence="2">
    <location>
        <begin position="1"/>
        <end position="22"/>
    </location>
</feature>
<evidence type="ECO:0000313" key="4">
    <source>
        <dbReference type="Proteomes" id="UP001168821"/>
    </source>
</evidence>
<proteinExistence type="predicted"/>
<keyword evidence="4" id="KW-1185">Reference proteome</keyword>
<protein>
    <submittedName>
        <fullName evidence="3">Uncharacterized protein</fullName>
    </submittedName>
</protein>
<evidence type="ECO:0000256" key="1">
    <source>
        <dbReference type="SAM" id="Phobius"/>
    </source>
</evidence>
<keyword evidence="1" id="KW-0812">Transmembrane</keyword>
<sequence>MYDLWSRSGALFLCCLMGIANGKDPGSTGLAGSASYNSEFKVGELAMPVESAFFKSLNLTENVSLTLNFIVDLQSFSAFVTLKGKYYTPLELSKSKDFKYDTNILLRVINTSLTEKIQLSGVSTTDPTIVTIVNVSIPKVAYLNIISTPVNSDINDAILSSSLVPEDLTQIAPGVKKLQNAESQWDERKSNVRRSVFNANAVASPFVDIFELDASEIKTRAMDDSKEELTPYEGLNNSLVTRFFQYDNFTKETRPTALLQKTAGIDTSFKGDEVEIESHYADKVMEKTDAMFKHDSLRALKNNSQSSILGIPTPIEEKNKTLIGSDQVKLNKEPIETKKTDIQNVESSTPFGNFLGNSSLQTSPASLSPVASIKNESFEHHGVVETVEEQKAEYPTFNFSNVNILDTNIGDSLNRENDQNQGMPSVSFETLNMQSTNIMNSVSYDLKNKELETNSTIKSGVTTFSASNKTEESNKLLTSNKLTVLSVSKEDQSIPAETLNKLTTTKAKPVFSLDFSGNISSYEKEKAIFSTSNDSEISTKSLSREKIIAFSVTGGALIIGGGFTIIYYYRKRVIQKRLDTVKKTLYPSIRDEEEFYS</sequence>
<dbReference type="EMBL" id="JALNTZ010001883">
    <property type="protein sequence ID" value="KAJ3622588.1"/>
    <property type="molecule type" value="Genomic_DNA"/>
</dbReference>
<keyword evidence="1" id="KW-0472">Membrane</keyword>
<gene>
    <name evidence="3" type="ORF">Zmor_004481</name>
</gene>
<reference evidence="3" key="1">
    <citation type="journal article" date="2023" name="G3 (Bethesda)">
        <title>Whole genome assemblies of Zophobas morio and Tenebrio molitor.</title>
        <authorList>
            <person name="Kaur S."/>
            <person name="Stinson S.A."/>
            <person name="diCenzo G.C."/>
        </authorList>
    </citation>
    <scope>NUCLEOTIDE SEQUENCE</scope>
    <source>
        <strain evidence="3">QUZm001</strain>
    </source>
</reference>
<comment type="caution">
    <text evidence="3">The sequence shown here is derived from an EMBL/GenBank/DDBJ whole genome shotgun (WGS) entry which is preliminary data.</text>
</comment>
<accession>A0AA38HKA6</accession>
<feature type="transmembrane region" description="Helical" evidence="1">
    <location>
        <begin position="547"/>
        <end position="569"/>
    </location>
</feature>
<dbReference type="AlphaFoldDB" id="A0AA38HKA6"/>
<evidence type="ECO:0000313" key="3">
    <source>
        <dbReference type="EMBL" id="KAJ3622588.1"/>
    </source>
</evidence>
<feature type="chain" id="PRO_5041453823" evidence="2">
    <location>
        <begin position="23"/>
        <end position="597"/>
    </location>
</feature>
<evidence type="ECO:0000256" key="2">
    <source>
        <dbReference type="SAM" id="SignalP"/>
    </source>
</evidence>
<dbReference type="Proteomes" id="UP001168821">
    <property type="component" value="Unassembled WGS sequence"/>
</dbReference>
<keyword evidence="1" id="KW-1133">Transmembrane helix</keyword>
<keyword evidence="2" id="KW-0732">Signal</keyword>